<dbReference type="SUPFAM" id="SSF103473">
    <property type="entry name" value="MFS general substrate transporter"/>
    <property type="match status" value="1"/>
</dbReference>
<keyword evidence="3 6" id="KW-0812">Transmembrane</keyword>
<dbReference type="Proteomes" id="UP000539111">
    <property type="component" value="Unassembled WGS sequence"/>
</dbReference>
<evidence type="ECO:0000256" key="3">
    <source>
        <dbReference type="ARBA" id="ARBA00022692"/>
    </source>
</evidence>
<feature type="transmembrane region" description="Helical" evidence="6">
    <location>
        <begin position="399"/>
        <end position="419"/>
    </location>
</feature>
<dbReference type="CDD" id="cd17321">
    <property type="entry name" value="MFS_MMR_MDR_like"/>
    <property type="match status" value="1"/>
</dbReference>
<comment type="caution">
    <text evidence="8">The sequence shown here is derived from an EMBL/GenBank/DDBJ whole genome shotgun (WGS) entry which is preliminary data.</text>
</comment>
<evidence type="ECO:0000313" key="8">
    <source>
        <dbReference type="EMBL" id="NYI69022.1"/>
    </source>
</evidence>
<sequence>MTVRLRPGTGRANVALIVVSVMLAVLIGPLNSTMIAVALPAITHDFGMRSSAGTWLVTVYLITMAALMPVVGKLGDRFGRRPVMLVGLVAFFVASAGAAIAPSFAVLMASRIAQAAAASVLMPNGIAILRETVSRQRLGTAIGMVGLAAPLAAAAGPPVGSLLLAASGWRALFVLNLAVLIVPLAVGWLLLPRHTRSGSGGKFDVVGSMLVCVLLVAFAGLLDLPASGWAVAGWALLLVVSGAVLLRQERNHPDPAVALGLFVNPPFAVASAGILLSNFAMYGPLLSLPLLLADRPHWPDGATGGVIAAMMVAVAVLAPFGGWLSDHVGQRIPAAIGFVVTAAGLAPLAFAGPQLSAVGVGVALAVAGVGMGLSNSALQTMSVEAVDPSETGMASGVYSTCRYLGSITVSALLAGPLASSVQNAAGFAAPFLTYTAAAAIGAVLIALLPLFSHFRKPVSCD</sequence>
<evidence type="ECO:0000256" key="6">
    <source>
        <dbReference type="SAM" id="Phobius"/>
    </source>
</evidence>
<feature type="transmembrane region" description="Helical" evidence="6">
    <location>
        <begin position="301"/>
        <end position="320"/>
    </location>
</feature>
<feature type="transmembrane region" description="Helical" evidence="6">
    <location>
        <begin position="112"/>
        <end position="129"/>
    </location>
</feature>
<dbReference type="InterPro" id="IPR036259">
    <property type="entry name" value="MFS_trans_sf"/>
</dbReference>
<keyword evidence="2" id="KW-0813">Transport</keyword>
<dbReference type="Gene3D" id="1.20.1250.20">
    <property type="entry name" value="MFS general substrate transporter like domains"/>
    <property type="match status" value="2"/>
</dbReference>
<feature type="transmembrane region" description="Helical" evidence="6">
    <location>
        <begin position="332"/>
        <end position="351"/>
    </location>
</feature>
<keyword evidence="5 6" id="KW-0472">Membrane</keyword>
<evidence type="ECO:0000256" key="5">
    <source>
        <dbReference type="ARBA" id="ARBA00023136"/>
    </source>
</evidence>
<name>A0A7Z0IJ39_9MICO</name>
<feature type="transmembrane region" description="Helical" evidence="6">
    <location>
        <begin position="141"/>
        <end position="165"/>
    </location>
</feature>
<feature type="transmembrane region" description="Helical" evidence="6">
    <location>
        <begin position="203"/>
        <end position="222"/>
    </location>
</feature>
<evidence type="ECO:0000256" key="1">
    <source>
        <dbReference type="ARBA" id="ARBA00004651"/>
    </source>
</evidence>
<feature type="transmembrane region" description="Helical" evidence="6">
    <location>
        <begin position="12"/>
        <end position="32"/>
    </location>
</feature>
<feature type="transmembrane region" description="Helical" evidence="6">
    <location>
        <begin position="171"/>
        <end position="191"/>
    </location>
</feature>
<accession>A0A7Z0IJ39</accession>
<organism evidence="8 9">
    <name type="scientific">Spelaeicoccus albus</name>
    <dbReference type="NCBI Taxonomy" id="1280376"/>
    <lineage>
        <taxon>Bacteria</taxon>
        <taxon>Bacillati</taxon>
        <taxon>Actinomycetota</taxon>
        <taxon>Actinomycetes</taxon>
        <taxon>Micrococcales</taxon>
        <taxon>Brevibacteriaceae</taxon>
        <taxon>Spelaeicoccus</taxon>
    </lineage>
</organism>
<dbReference type="PROSITE" id="PS50850">
    <property type="entry name" value="MFS"/>
    <property type="match status" value="1"/>
</dbReference>
<dbReference type="EMBL" id="JACBZP010000001">
    <property type="protein sequence ID" value="NYI69022.1"/>
    <property type="molecule type" value="Genomic_DNA"/>
</dbReference>
<evidence type="ECO:0000313" key="9">
    <source>
        <dbReference type="Proteomes" id="UP000539111"/>
    </source>
</evidence>
<dbReference type="RefSeq" id="WP_179429290.1">
    <property type="nucleotide sequence ID" value="NZ_JACBZP010000001.1"/>
</dbReference>
<gene>
    <name evidence="8" type="ORF">BJY26_003328</name>
</gene>
<feature type="transmembrane region" description="Helical" evidence="6">
    <location>
        <begin position="258"/>
        <end position="281"/>
    </location>
</feature>
<dbReference type="Pfam" id="PF07690">
    <property type="entry name" value="MFS_1"/>
    <property type="match status" value="1"/>
</dbReference>
<dbReference type="AlphaFoldDB" id="A0A7Z0IJ39"/>
<dbReference type="InterPro" id="IPR011701">
    <property type="entry name" value="MFS"/>
</dbReference>
<dbReference type="PANTHER" id="PTHR42718:SF9">
    <property type="entry name" value="MAJOR FACILITATOR SUPERFAMILY MULTIDRUG TRANSPORTER MFSC"/>
    <property type="match status" value="1"/>
</dbReference>
<feature type="transmembrane region" description="Helical" evidence="6">
    <location>
        <begin position="357"/>
        <end position="378"/>
    </location>
</feature>
<reference evidence="8 9" key="1">
    <citation type="submission" date="2020-07" db="EMBL/GenBank/DDBJ databases">
        <title>Sequencing the genomes of 1000 actinobacteria strains.</title>
        <authorList>
            <person name="Klenk H.-P."/>
        </authorList>
    </citation>
    <scope>NUCLEOTIDE SEQUENCE [LARGE SCALE GENOMIC DNA]</scope>
    <source>
        <strain evidence="8 9">DSM 26341</strain>
    </source>
</reference>
<protein>
    <submittedName>
        <fullName evidence="8">EmrB/QacA subfamily drug resistance transporter</fullName>
    </submittedName>
</protein>
<feature type="transmembrane region" description="Helical" evidence="6">
    <location>
        <begin position="228"/>
        <end position="246"/>
    </location>
</feature>
<dbReference type="GO" id="GO:0005886">
    <property type="term" value="C:plasma membrane"/>
    <property type="evidence" value="ECO:0007669"/>
    <property type="project" value="UniProtKB-SubCell"/>
</dbReference>
<dbReference type="GO" id="GO:0022857">
    <property type="term" value="F:transmembrane transporter activity"/>
    <property type="evidence" value="ECO:0007669"/>
    <property type="project" value="InterPro"/>
</dbReference>
<feature type="transmembrane region" description="Helical" evidence="6">
    <location>
        <begin position="52"/>
        <end position="71"/>
    </location>
</feature>
<evidence type="ECO:0000259" key="7">
    <source>
        <dbReference type="PROSITE" id="PS50850"/>
    </source>
</evidence>
<feature type="transmembrane region" description="Helical" evidence="6">
    <location>
        <begin position="431"/>
        <end position="451"/>
    </location>
</feature>
<keyword evidence="9" id="KW-1185">Reference proteome</keyword>
<proteinExistence type="predicted"/>
<evidence type="ECO:0000256" key="4">
    <source>
        <dbReference type="ARBA" id="ARBA00022989"/>
    </source>
</evidence>
<feature type="domain" description="Major facilitator superfamily (MFS) profile" evidence="7">
    <location>
        <begin position="17"/>
        <end position="453"/>
    </location>
</feature>
<keyword evidence="4 6" id="KW-1133">Transmembrane helix</keyword>
<feature type="transmembrane region" description="Helical" evidence="6">
    <location>
        <begin position="83"/>
        <end position="106"/>
    </location>
</feature>
<comment type="subcellular location">
    <subcellularLocation>
        <location evidence="1">Cell membrane</location>
        <topology evidence="1">Multi-pass membrane protein</topology>
    </subcellularLocation>
</comment>
<evidence type="ECO:0000256" key="2">
    <source>
        <dbReference type="ARBA" id="ARBA00022448"/>
    </source>
</evidence>
<dbReference type="PANTHER" id="PTHR42718">
    <property type="entry name" value="MAJOR FACILITATOR SUPERFAMILY MULTIDRUG TRANSPORTER MFSC"/>
    <property type="match status" value="1"/>
</dbReference>
<dbReference type="InterPro" id="IPR020846">
    <property type="entry name" value="MFS_dom"/>
</dbReference>